<feature type="transmembrane region" description="Helical" evidence="6">
    <location>
        <begin position="519"/>
        <end position="538"/>
    </location>
</feature>
<feature type="compositionally biased region" description="Basic and acidic residues" evidence="5">
    <location>
        <begin position="30"/>
        <end position="42"/>
    </location>
</feature>
<dbReference type="AlphaFoldDB" id="A0AAN7STF5"/>
<dbReference type="CDD" id="cd17502">
    <property type="entry name" value="MFS_Azr1_MDR_like"/>
    <property type="match status" value="1"/>
</dbReference>
<feature type="transmembrane region" description="Helical" evidence="6">
    <location>
        <begin position="282"/>
        <end position="302"/>
    </location>
</feature>
<accession>A0AAN7STF5</accession>
<dbReference type="InterPro" id="IPR020846">
    <property type="entry name" value="MFS_dom"/>
</dbReference>
<dbReference type="GO" id="GO:0022857">
    <property type="term" value="F:transmembrane transporter activity"/>
    <property type="evidence" value="ECO:0007669"/>
    <property type="project" value="InterPro"/>
</dbReference>
<feature type="region of interest" description="Disordered" evidence="5">
    <location>
        <begin position="1"/>
        <end position="44"/>
    </location>
</feature>
<dbReference type="Pfam" id="PF07690">
    <property type="entry name" value="MFS_1"/>
    <property type="match status" value="1"/>
</dbReference>
<feature type="transmembrane region" description="Helical" evidence="6">
    <location>
        <begin position="386"/>
        <end position="404"/>
    </location>
</feature>
<gene>
    <name evidence="8" type="ORF">LTR05_008298</name>
</gene>
<organism evidence="8 9">
    <name type="scientific">Lithohypha guttulata</name>
    <dbReference type="NCBI Taxonomy" id="1690604"/>
    <lineage>
        <taxon>Eukaryota</taxon>
        <taxon>Fungi</taxon>
        <taxon>Dikarya</taxon>
        <taxon>Ascomycota</taxon>
        <taxon>Pezizomycotina</taxon>
        <taxon>Eurotiomycetes</taxon>
        <taxon>Chaetothyriomycetidae</taxon>
        <taxon>Chaetothyriales</taxon>
        <taxon>Trichomeriaceae</taxon>
        <taxon>Lithohypha</taxon>
    </lineage>
</organism>
<feature type="transmembrane region" description="Helical" evidence="6">
    <location>
        <begin position="251"/>
        <end position="270"/>
    </location>
</feature>
<feature type="transmembrane region" description="Helical" evidence="6">
    <location>
        <begin position="53"/>
        <end position="78"/>
    </location>
</feature>
<sequence>MKLHLSKGSAQMVRDERSTDARQSSNRSSQELKEPKSIRESSESAAPSTAKSAVIIAGLFLVMFLIALDRLIIGVAIPSITDQFHSLEDIGWYGSAYLLTSSAFMLFMGRIYTFYDPKWVYLGSLVIFEVGSAVCGAASNSNALIIGRAIAGLGNAGLFQGAVVIVVYIIPLHQRPLIMGLGGAVFGVASVIGPLLGGAFTDGPGWRWCFYINLPCGAAVFVLLVLFLHIPKEMLNRKPTTTREKVTRLDPIGTLFFLPAITCLLLALQWGGVTYLWSDSRIVALLCLSAILIVAFAVVQWWKSDNATVPKHIATRRGIMAGAWFALFSEGATTVLTYFLPIWFQAIKGASAVHSGIMNLPLVLGIVVTSILAGMATKQIGYFTQWMILSSTIMPIGAGMISTFTPATGHSAWIGYQALYGLGAGLGMQQTSLAAQTILPRQDVATGVALMLFFRTLGGAIFVSVGNNVFVSRLAHSLLEITGLNVGSVANTGATDLRQMISATLLPQVLTAYNDALRATFNLATAISCLTVFGAVFMEWKSAKKGADADEAKNEKTEV</sequence>
<evidence type="ECO:0000256" key="5">
    <source>
        <dbReference type="SAM" id="MobiDB-lite"/>
    </source>
</evidence>
<evidence type="ECO:0000256" key="6">
    <source>
        <dbReference type="SAM" id="Phobius"/>
    </source>
</evidence>
<feature type="transmembrane region" description="Helical" evidence="6">
    <location>
        <begin position="448"/>
        <end position="470"/>
    </location>
</feature>
<dbReference type="FunFam" id="1.20.1720.10:FF:000012">
    <property type="entry name" value="MFS toxin efflux pump (AflT)"/>
    <property type="match status" value="1"/>
</dbReference>
<dbReference type="Gene3D" id="1.20.1250.20">
    <property type="entry name" value="MFS general substrate transporter like domains"/>
    <property type="match status" value="1"/>
</dbReference>
<dbReference type="InterPro" id="IPR001958">
    <property type="entry name" value="Tet-R_TetA/multi-R_MdtG-like"/>
</dbReference>
<dbReference type="InterPro" id="IPR036259">
    <property type="entry name" value="MFS_trans_sf"/>
</dbReference>
<dbReference type="PANTHER" id="PTHR23501">
    <property type="entry name" value="MAJOR FACILITATOR SUPERFAMILY"/>
    <property type="match status" value="1"/>
</dbReference>
<dbReference type="PRINTS" id="PR01035">
    <property type="entry name" value="TCRTETA"/>
</dbReference>
<dbReference type="SUPFAM" id="SSF103473">
    <property type="entry name" value="MFS general substrate transporter"/>
    <property type="match status" value="1"/>
</dbReference>
<comment type="caution">
    <text evidence="8">The sequence shown here is derived from an EMBL/GenBank/DDBJ whole genome shotgun (WGS) entry which is preliminary data.</text>
</comment>
<dbReference type="PANTHER" id="PTHR23501:SF201">
    <property type="entry name" value="MFS AFLATOXIN EFFLUX PUMP"/>
    <property type="match status" value="1"/>
</dbReference>
<evidence type="ECO:0000313" key="8">
    <source>
        <dbReference type="EMBL" id="KAK5080981.1"/>
    </source>
</evidence>
<feature type="transmembrane region" description="Helical" evidence="6">
    <location>
        <begin position="90"/>
        <end position="107"/>
    </location>
</feature>
<dbReference type="GO" id="GO:0005886">
    <property type="term" value="C:plasma membrane"/>
    <property type="evidence" value="ECO:0007669"/>
    <property type="project" value="TreeGrafter"/>
</dbReference>
<evidence type="ECO:0000256" key="3">
    <source>
        <dbReference type="ARBA" id="ARBA00022989"/>
    </source>
</evidence>
<dbReference type="InterPro" id="IPR011701">
    <property type="entry name" value="MFS"/>
</dbReference>
<feature type="transmembrane region" description="Helical" evidence="6">
    <location>
        <begin position="119"/>
        <end position="139"/>
    </location>
</feature>
<evidence type="ECO:0000256" key="4">
    <source>
        <dbReference type="ARBA" id="ARBA00023136"/>
    </source>
</evidence>
<keyword evidence="2 6" id="KW-0812">Transmembrane</keyword>
<proteinExistence type="predicted"/>
<feature type="domain" description="Major facilitator superfamily (MFS) profile" evidence="7">
    <location>
        <begin position="55"/>
        <end position="543"/>
    </location>
</feature>
<comment type="subcellular location">
    <subcellularLocation>
        <location evidence="1">Membrane</location>
        <topology evidence="1">Multi-pass membrane protein</topology>
    </subcellularLocation>
</comment>
<feature type="transmembrane region" description="Helical" evidence="6">
    <location>
        <begin position="210"/>
        <end position="230"/>
    </location>
</feature>
<evidence type="ECO:0000313" key="9">
    <source>
        <dbReference type="Proteomes" id="UP001309876"/>
    </source>
</evidence>
<feature type="transmembrane region" description="Helical" evidence="6">
    <location>
        <begin position="323"/>
        <end position="344"/>
    </location>
</feature>
<keyword evidence="3 6" id="KW-1133">Transmembrane helix</keyword>
<dbReference type="Gene3D" id="1.20.1720.10">
    <property type="entry name" value="Multidrug resistance protein D"/>
    <property type="match status" value="1"/>
</dbReference>
<dbReference type="FunFam" id="1.20.1250.20:FF:000196">
    <property type="entry name" value="MFS toxin efflux pump (AflT)"/>
    <property type="match status" value="1"/>
</dbReference>
<dbReference type="PROSITE" id="PS50850">
    <property type="entry name" value="MFS"/>
    <property type="match status" value="1"/>
</dbReference>
<evidence type="ECO:0000256" key="1">
    <source>
        <dbReference type="ARBA" id="ARBA00004141"/>
    </source>
</evidence>
<feature type="transmembrane region" description="Helical" evidence="6">
    <location>
        <begin position="145"/>
        <end position="170"/>
    </location>
</feature>
<feature type="transmembrane region" description="Helical" evidence="6">
    <location>
        <begin position="356"/>
        <end position="374"/>
    </location>
</feature>
<protein>
    <recommendedName>
        <fullName evidence="7">Major facilitator superfamily (MFS) profile domain-containing protein</fullName>
    </recommendedName>
</protein>
<keyword evidence="9" id="KW-1185">Reference proteome</keyword>
<keyword evidence="4 6" id="KW-0472">Membrane</keyword>
<dbReference type="EMBL" id="JAVRRJ010000011">
    <property type="protein sequence ID" value="KAK5080981.1"/>
    <property type="molecule type" value="Genomic_DNA"/>
</dbReference>
<reference evidence="8 9" key="1">
    <citation type="submission" date="2023-08" db="EMBL/GenBank/DDBJ databases">
        <title>Black Yeasts Isolated from many extreme environments.</title>
        <authorList>
            <person name="Coleine C."/>
            <person name="Stajich J.E."/>
            <person name="Selbmann L."/>
        </authorList>
    </citation>
    <scope>NUCLEOTIDE SEQUENCE [LARGE SCALE GENOMIC DNA]</scope>
    <source>
        <strain evidence="8 9">CCFEE 5910</strain>
    </source>
</reference>
<feature type="transmembrane region" description="Helical" evidence="6">
    <location>
        <begin position="410"/>
        <end position="428"/>
    </location>
</feature>
<evidence type="ECO:0000256" key="2">
    <source>
        <dbReference type="ARBA" id="ARBA00022692"/>
    </source>
</evidence>
<feature type="transmembrane region" description="Helical" evidence="6">
    <location>
        <begin position="177"/>
        <end position="198"/>
    </location>
</feature>
<name>A0AAN7STF5_9EURO</name>
<dbReference type="Proteomes" id="UP001309876">
    <property type="component" value="Unassembled WGS sequence"/>
</dbReference>
<evidence type="ECO:0000259" key="7">
    <source>
        <dbReference type="PROSITE" id="PS50850"/>
    </source>
</evidence>